<accession>A0A5P0ZPJ3</accession>
<dbReference type="EMBL" id="VDFP01000007">
    <property type="protein sequence ID" value="MQS75781.1"/>
    <property type="molecule type" value="Genomic_DNA"/>
</dbReference>
<comment type="caution">
    <text evidence="1">The sequence shown here is derived from an EMBL/GenBank/DDBJ whole genome shotgun (WGS) entry which is preliminary data.</text>
</comment>
<dbReference type="AlphaFoldDB" id="A0A5P0ZPJ3"/>
<name>A0A5P0ZPJ3_9LACO</name>
<proteinExistence type="predicted"/>
<organism evidence="1 2">
    <name type="scientific">Companilactobacillus halodurans</name>
    <dbReference type="NCBI Taxonomy" id="2584183"/>
    <lineage>
        <taxon>Bacteria</taxon>
        <taxon>Bacillati</taxon>
        <taxon>Bacillota</taxon>
        <taxon>Bacilli</taxon>
        <taxon>Lactobacillales</taxon>
        <taxon>Lactobacillaceae</taxon>
        <taxon>Companilactobacillus</taxon>
    </lineage>
</organism>
<reference evidence="1 2" key="1">
    <citation type="journal article" date="2019" name="Syst. Appl. Microbiol.">
        <title>Polyphasic characterization of two novel Lactobacillus spp. isolated from blown salami packages: Description of Lactobacillus halodurans sp. nov. and Lactobacillus salsicarnum sp. nov.</title>
        <authorList>
            <person name="Schuster J.A."/>
            <person name="Klingl A."/>
            <person name="Vogel R.F."/>
            <person name="Ehrmann M.A."/>
        </authorList>
    </citation>
    <scope>NUCLEOTIDE SEQUENCE [LARGE SCALE GENOMIC DNA]</scope>
    <source>
        <strain evidence="1 2">TMW 1.2172</strain>
    </source>
</reference>
<evidence type="ECO:0000313" key="2">
    <source>
        <dbReference type="Proteomes" id="UP000414364"/>
    </source>
</evidence>
<dbReference type="Gene3D" id="2.60.40.1080">
    <property type="match status" value="1"/>
</dbReference>
<evidence type="ECO:0000313" key="1">
    <source>
        <dbReference type="EMBL" id="MQS75781.1"/>
    </source>
</evidence>
<gene>
    <name evidence="1" type="ORF">FHL06_05190</name>
</gene>
<sequence length="523" mass="58108">MTPTEVGTKYYQQKTAWYMFISALSPTVWSQVAAVHTLDSDVDVDDLTVTTDDDYIYNQTSDITTTSTYARAHVKPENFTGTIKWSIDKPELATIDEETGLITANNRSQSGEVTVTATAVNSSNSAPKEAEAKLMVGGGLEDQTVNVGEKATFALMGNIGEFEEQEDLNYSIRWFKEDPITHEQSEIEIGKNSVAHTTDATTLDDDGAEYFAHIEAKTNGKTYEYDTNKAKLHVLSTEGPTIELDETIKNNTYDNNSDTEKTIYDVISQDKVVYNSTITNTSNGARLKDATYTVPLRSDTKVNKVLIDGEETNDYSVTSGSGEDDLKIKNLAFGINQSHEIEIQTTVSDVNSRESFRSNAHIEGTDDNGNTVKKSGDTRTLNLITNKLEYQVNDIDYGTIKPIGNEKVIYRQDETNWPNNIMNVDDMRRSKSGVQLYLSQAADFTDDSGNVLQGHLKYYDDDGEADLLNNSILVSNSTSGQGMNSLSWRADKGVLLEMDNRMMNASGNYHTKLNWTFLDSLDE</sequence>
<dbReference type="RefSeq" id="WP_153385177.1">
    <property type="nucleotide sequence ID" value="NZ_VDFP01000007.1"/>
</dbReference>
<protein>
    <submittedName>
        <fullName evidence="1">Uncharacterized protein</fullName>
    </submittedName>
</protein>
<dbReference type="Proteomes" id="UP000414364">
    <property type="component" value="Unassembled WGS sequence"/>
</dbReference>